<sequence length="1003" mass="109036">MSLNGESPLSRAGLLPGPSSVPSVAHTQMSIRAKTVQLSSNEDEVDLTYTPSPPASPNETTSLLTPAAQSLRNSIPKVPSRISQGQPRVLVFLLETVQTSLKSIPAVILGSLLNILDGVSYGMIIFPASGVFDEYQMAPIGVSMFFLSTLTAQLTYTLGASQFPGANGSMMIEVVPFFHMIALSISADLSSPTEILATTLVSYALSSVLTGIAFFLLGYLKLGTLIGFFPRHILVGCIGGVGAFLVETGLEVSLSLTSTSTSTPLPHMFTSLHNIILWGVPLFLAIFLRVGMWLYGKMHKGGDGEANSGIFVGYFIAIPVIFYVVVLAAGIPMDVLRKNGWVFDVQSGNEAGWYKFYGYFGRCNLRSTSRYSFSFAPDFTQVRFKPLWDTLPTQFALLFFNILHPPLNVPALSISLNEDDIDTNKELVAHGYSNLFAGLIGTVPNYLVYVNTLLFYRVGGTTRISGFLLAAATAVLLAIGTGFVGYIPVMVVGALIFVLGIDLVKEAIWDTRGRVSRSEYITIISIMVCMTVWDFVIGVLFGIIVCCLFFVIQTSRLSVIRALHTGSTAPSTVRRPSVQRAYIREVSGKQTCVMRLGGFMFFGNVTEVEEGVRRVLGGAFEKDDGYGSTRDRVETPGIRFLVLDLTHVAGVDMSAIEGLVRVRRMLEKKGVCLVMCGVRRGEGPVGKALDVFFGDEAESEDAPGAVEAGIGSKVEVFDTFGDAMEWTENAYLKAWFKAQKVARSVPFLLPGRQDADVADYSESGLGLSMLGSPRIVHLYDAGSRTIANELYPSTPPSHDQASIPSLSLGGTPPRLLREPASGRDCGHLMPPHEFPNHPLREPLPTLSRALSPYTSLDLSPLPAYLSRVCYPAGHVLWRQNDLPDGLYIIEKGVLRASYAFESWSSNTGLESSSHNNETYTHPPHIEESMVSGTVAGELSALSNMPRNATMVVERDVVLWKLGREALGRMQEEKPIFAKQLVEAILKSAKIDYDILLAALATRQ</sequence>
<dbReference type="SMART" id="SM00100">
    <property type="entry name" value="cNMP"/>
    <property type="match status" value="1"/>
</dbReference>
<proteinExistence type="predicted"/>
<dbReference type="Pfam" id="PF00916">
    <property type="entry name" value="Sulfate_transp"/>
    <property type="match status" value="1"/>
</dbReference>
<evidence type="ECO:0000256" key="6">
    <source>
        <dbReference type="SAM" id="Phobius"/>
    </source>
</evidence>
<keyword evidence="2 6" id="KW-0812">Transmembrane</keyword>
<name>A0AA39N0T3_ARMTA</name>
<dbReference type="Pfam" id="PF01740">
    <property type="entry name" value="STAS"/>
    <property type="match status" value="1"/>
</dbReference>
<feature type="transmembrane region" description="Helical" evidence="6">
    <location>
        <begin position="170"/>
        <end position="189"/>
    </location>
</feature>
<feature type="transmembrane region" description="Helical" evidence="6">
    <location>
        <begin position="232"/>
        <end position="255"/>
    </location>
</feature>
<dbReference type="SUPFAM" id="SSF51206">
    <property type="entry name" value="cAMP-binding domain-like"/>
    <property type="match status" value="1"/>
</dbReference>
<dbReference type="CDD" id="cd00038">
    <property type="entry name" value="CAP_ED"/>
    <property type="match status" value="1"/>
</dbReference>
<dbReference type="Proteomes" id="UP001175211">
    <property type="component" value="Unassembled WGS sequence"/>
</dbReference>
<dbReference type="InterPro" id="IPR018490">
    <property type="entry name" value="cNMP-bd_dom_sf"/>
</dbReference>
<dbReference type="PANTHER" id="PTHR43310:SF4">
    <property type="entry name" value="AFR304WP"/>
    <property type="match status" value="1"/>
</dbReference>
<evidence type="ECO:0000256" key="2">
    <source>
        <dbReference type="ARBA" id="ARBA00022692"/>
    </source>
</evidence>
<feature type="transmembrane region" description="Helical" evidence="6">
    <location>
        <begin position="308"/>
        <end position="331"/>
    </location>
</feature>
<reference evidence="9" key="1">
    <citation type="submission" date="2023-06" db="EMBL/GenBank/DDBJ databases">
        <authorList>
            <consortium name="Lawrence Berkeley National Laboratory"/>
            <person name="Ahrendt S."/>
            <person name="Sahu N."/>
            <person name="Indic B."/>
            <person name="Wong-Bajracharya J."/>
            <person name="Merenyi Z."/>
            <person name="Ke H.-M."/>
            <person name="Monk M."/>
            <person name="Kocsube S."/>
            <person name="Drula E."/>
            <person name="Lipzen A."/>
            <person name="Balint B."/>
            <person name="Henrissat B."/>
            <person name="Andreopoulos B."/>
            <person name="Martin F.M."/>
            <person name="Harder C.B."/>
            <person name="Rigling D."/>
            <person name="Ford K.L."/>
            <person name="Foster G.D."/>
            <person name="Pangilinan J."/>
            <person name="Papanicolaou A."/>
            <person name="Barry K."/>
            <person name="LaButti K."/>
            <person name="Viragh M."/>
            <person name="Koriabine M."/>
            <person name="Yan M."/>
            <person name="Riley R."/>
            <person name="Champramary S."/>
            <person name="Plett K.L."/>
            <person name="Tsai I.J."/>
            <person name="Slot J."/>
            <person name="Sipos G."/>
            <person name="Plett J."/>
            <person name="Nagy L.G."/>
            <person name="Grigoriev I.V."/>
        </authorList>
    </citation>
    <scope>NUCLEOTIDE SEQUENCE</scope>
    <source>
        <strain evidence="9">CCBAS 213</strain>
    </source>
</reference>
<comment type="caution">
    <text evidence="9">The sequence shown here is derived from an EMBL/GenBank/DDBJ whole genome shotgun (WGS) entry which is preliminary data.</text>
</comment>
<keyword evidence="4 6" id="KW-0472">Membrane</keyword>
<feature type="transmembrane region" description="Helical" evidence="6">
    <location>
        <begin position="138"/>
        <end position="158"/>
    </location>
</feature>
<dbReference type="RefSeq" id="XP_060328341.1">
    <property type="nucleotide sequence ID" value="XM_060473718.1"/>
</dbReference>
<dbReference type="InterPro" id="IPR014710">
    <property type="entry name" value="RmlC-like_jellyroll"/>
</dbReference>
<dbReference type="InterPro" id="IPR052706">
    <property type="entry name" value="Membrane-Transporter-like"/>
</dbReference>
<feature type="transmembrane region" description="Helical" evidence="6">
    <location>
        <begin position="195"/>
        <end position="220"/>
    </location>
</feature>
<feature type="transmembrane region" description="Helical" evidence="6">
    <location>
        <begin position="435"/>
        <end position="456"/>
    </location>
</feature>
<feature type="compositionally biased region" description="Polar residues" evidence="5">
    <location>
        <begin position="796"/>
        <end position="805"/>
    </location>
</feature>
<feature type="domain" description="Cyclic nucleotide-binding" evidence="7">
    <location>
        <begin position="870"/>
        <end position="987"/>
    </location>
</feature>
<comment type="subcellular location">
    <subcellularLocation>
        <location evidence="1">Membrane</location>
        <topology evidence="1">Multi-pass membrane protein</topology>
    </subcellularLocation>
</comment>
<dbReference type="GeneID" id="85357266"/>
<feature type="region of interest" description="Disordered" evidence="5">
    <location>
        <begin position="1"/>
        <end position="23"/>
    </location>
</feature>
<dbReference type="PROSITE" id="PS50042">
    <property type="entry name" value="CNMP_BINDING_3"/>
    <property type="match status" value="1"/>
</dbReference>
<evidence type="ECO:0000259" key="7">
    <source>
        <dbReference type="PROSITE" id="PS50042"/>
    </source>
</evidence>
<dbReference type="PANTHER" id="PTHR43310">
    <property type="entry name" value="SULFATE TRANSPORTER YBAR-RELATED"/>
    <property type="match status" value="1"/>
</dbReference>
<protein>
    <submittedName>
        <fullName evidence="9">Sulfate transporter family-domain-containing protein</fullName>
    </submittedName>
</protein>
<dbReference type="Gene3D" id="3.30.750.24">
    <property type="entry name" value="STAS domain"/>
    <property type="match status" value="1"/>
</dbReference>
<organism evidence="9 10">
    <name type="scientific">Armillaria tabescens</name>
    <name type="common">Ringless honey mushroom</name>
    <name type="synonym">Agaricus tabescens</name>
    <dbReference type="NCBI Taxonomy" id="1929756"/>
    <lineage>
        <taxon>Eukaryota</taxon>
        <taxon>Fungi</taxon>
        <taxon>Dikarya</taxon>
        <taxon>Basidiomycota</taxon>
        <taxon>Agaricomycotina</taxon>
        <taxon>Agaricomycetes</taxon>
        <taxon>Agaricomycetidae</taxon>
        <taxon>Agaricales</taxon>
        <taxon>Marasmiineae</taxon>
        <taxon>Physalacriaceae</taxon>
        <taxon>Desarmillaria</taxon>
    </lineage>
</organism>
<dbReference type="GO" id="GO:0016020">
    <property type="term" value="C:membrane"/>
    <property type="evidence" value="ECO:0007669"/>
    <property type="project" value="UniProtKB-SubCell"/>
</dbReference>
<accession>A0AA39N0T3</accession>
<dbReference type="AlphaFoldDB" id="A0AA39N0T3"/>
<keyword evidence="3 6" id="KW-1133">Transmembrane helix</keyword>
<dbReference type="InterPro" id="IPR000595">
    <property type="entry name" value="cNMP-bd_dom"/>
</dbReference>
<dbReference type="EMBL" id="JAUEPS010000029">
    <property type="protein sequence ID" value="KAK0453005.1"/>
    <property type="molecule type" value="Genomic_DNA"/>
</dbReference>
<dbReference type="Gene3D" id="2.60.120.10">
    <property type="entry name" value="Jelly Rolls"/>
    <property type="match status" value="1"/>
</dbReference>
<evidence type="ECO:0000256" key="1">
    <source>
        <dbReference type="ARBA" id="ARBA00004141"/>
    </source>
</evidence>
<feature type="region of interest" description="Disordered" evidence="5">
    <location>
        <begin position="35"/>
        <end position="62"/>
    </location>
</feature>
<evidence type="ECO:0000313" key="9">
    <source>
        <dbReference type="EMBL" id="KAK0453005.1"/>
    </source>
</evidence>
<feature type="transmembrane region" description="Helical" evidence="6">
    <location>
        <begin position="468"/>
        <end position="501"/>
    </location>
</feature>
<dbReference type="InterPro" id="IPR002645">
    <property type="entry name" value="STAS_dom"/>
</dbReference>
<dbReference type="Pfam" id="PF00027">
    <property type="entry name" value="cNMP_binding"/>
    <property type="match status" value="1"/>
</dbReference>
<evidence type="ECO:0000313" key="10">
    <source>
        <dbReference type="Proteomes" id="UP001175211"/>
    </source>
</evidence>
<dbReference type="SUPFAM" id="SSF52091">
    <property type="entry name" value="SpoIIaa-like"/>
    <property type="match status" value="1"/>
</dbReference>
<evidence type="ECO:0000256" key="3">
    <source>
        <dbReference type="ARBA" id="ARBA00022989"/>
    </source>
</evidence>
<dbReference type="CDD" id="cd07042">
    <property type="entry name" value="STAS_SulP_like_sulfate_transporter"/>
    <property type="match status" value="1"/>
</dbReference>
<feature type="transmembrane region" description="Helical" evidence="6">
    <location>
        <begin position="106"/>
        <end position="126"/>
    </location>
</feature>
<feature type="domain" description="STAS" evidence="8">
    <location>
        <begin position="593"/>
        <end position="727"/>
    </location>
</feature>
<feature type="region of interest" description="Disordered" evidence="5">
    <location>
        <begin position="792"/>
        <end position="816"/>
    </location>
</feature>
<dbReference type="InterPro" id="IPR036513">
    <property type="entry name" value="STAS_dom_sf"/>
</dbReference>
<keyword evidence="10" id="KW-1185">Reference proteome</keyword>
<dbReference type="PROSITE" id="PS50801">
    <property type="entry name" value="STAS"/>
    <property type="match status" value="1"/>
</dbReference>
<dbReference type="InterPro" id="IPR011547">
    <property type="entry name" value="SLC26A/SulP_dom"/>
</dbReference>
<feature type="transmembrane region" description="Helical" evidence="6">
    <location>
        <begin position="521"/>
        <end position="552"/>
    </location>
</feature>
<gene>
    <name evidence="9" type="ORF">EV420DRAFT_1558006</name>
</gene>
<evidence type="ECO:0000259" key="8">
    <source>
        <dbReference type="PROSITE" id="PS50801"/>
    </source>
</evidence>
<evidence type="ECO:0000256" key="4">
    <source>
        <dbReference type="ARBA" id="ARBA00023136"/>
    </source>
</evidence>
<evidence type="ECO:0000256" key="5">
    <source>
        <dbReference type="SAM" id="MobiDB-lite"/>
    </source>
</evidence>
<feature type="transmembrane region" description="Helical" evidence="6">
    <location>
        <begin position="275"/>
        <end position="296"/>
    </location>
</feature>